<dbReference type="PROSITE" id="PS51257">
    <property type="entry name" value="PROKAR_LIPOPROTEIN"/>
    <property type="match status" value="1"/>
</dbReference>
<dbReference type="InterPro" id="IPR029058">
    <property type="entry name" value="AB_hydrolase_fold"/>
</dbReference>
<dbReference type="RefSeq" id="WP_263542817.1">
    <property type="nucleotide sequence ID" value="NZ_JAOVZO020000003.1"/>
</dbReference>
<dbReference type="InterPro" id="IPR051167">
    <property type="entry name" value="Prolyl_oligopep/macrocyclase"/>
</dbReference>
<dbReference type="AlphaFoldDB" id="A0A9X3YGB5"/>
<keyword evidence="7" id="KW-0732">Signal</keyword>
<reference evidence="10" key="1">
    <citation type="submission" date="2023-02" db="EMBL/GenBank/DDBJ databases">
        <title>Tahibacter soli sp. nov. isolated from soil.</title>
        <authorList>
            <person name="Baek J.H."/>
            <person name="Lee J.K."/>
            <person name="Choi D.G."/>
            <person name="Jeon C.O."/>
        </authorList>
    </citation>
    <scope>NUCLEOTIDE SEQUENCE</scope>
    <source>
        <strain evidence="10">BL</strain>
    </source>
</reference>
<dbReference type="SUPFAM" id="SSF50993">
    <property type="entry name" value="Peptidase/esterase 'gauge' domain"/>
    <property type="match status" value="1"/>
</dbReference>
<dbReference type="GO" id="GO:0006508">
    <property type="term" value="P:proteolysis"/>
    <property type="evidence" value="ECO:0007669"/>
    <property type="project" value="UniProtKB-KW"/>
</dbReference>
<dbReference type="Gene3D" id="2.130.10.120">
    <property type="entry name" value="Prolyl oligopeptidase, N-terminal domain"/>
    <property type="match status" value="1"/>
</dbReference>
<keyword evidence="4" id="KW-0645">Protease</keyword>
<dbReference type="InterPro" id="IPR023302">
    <property type="entry name" value="Pept_S9A_N"/>
</dbReference>
<dbReference type="PROSITE" id="PS00708">
    <property type="entry name" value="PRO_ENDOPEP_SER"/>
    <property type="match status" value="1"/>
</dbReference>
<dbReference type="EC" id="3.4.21.26" evidence="3"/>
<organism evidence="10 11">
    <name type="scientific">Tahibacter soli</name>
    <dbReference type="NCBI Taxonomy" id="2983605"/>
    <lineage>
        <taxon>Bacteria</taxon>
        <taxon>Pseudomonadati</taxon>
        <taxon>Pseudomonadota</taxon>
        <taxon>Gammaproteobacteria</taxon>
        <taxon>Lysobacterales</taxon>
        <taxon>Rhodanobacteraceae</taxon>
        <taxon>Tahibacter</taxon>
    </lineage>
</organism>
<evidence type="ECO:0000259" key="8">
    <source>
        <dbReference type="Pfam" id="PF00326"/>
    </source>
</evidence>
<name>A0A9X3YGB5_9GAMM</name>
<keyword evidence="5" id="KW-0378">Hydrolase</keyword>
<dbReference type="Pfam" id="PF00326">
    <property type="entry name" value="Peptidase_S9"/>
    <property type="match status" value="1"/>
</dbReference>
<evidence type="ECO:0000313" key="10">
    <source>
        <dbReference type="EMBL" id="MDC8011601.1"/>
    </source>
</evidence>
<feature type="domain" description="Peptidase S9 prolyl oligopeptidase catalytic" evidence="8">
    <location>
        <begin position="497"/>
        <end position="710"/>
    </location>
</feature>
<accession>A0A9X3YGB5</accession>
<dbReference type="GO" id="GO:0005829">
    <property type="term" value="C:cytosol"/>
    <property type="evidence" value="ECO:0007669"/>
    <property type="project" value="TreeGrafter"/>
</dbReference>
<evidence type="ECO:0000256" key="7">
    <source>
        <dbReference type="SAM" id="SignalP"/>
    </source>
</evidence>
<proteinExistence type="inferred from homology"/>
<comment type="catalytic activity">
    <reaction evidence="1">
        <text>Hydrolysis of Pro-|-Xaa &gt;&gt; Ala-|-Xaa in oligopeptides.</text>
        <dbReference type="EC" id="3.4.21.26"/>
    </reaction>
</comment>
<dbReference type="InterPro" id="IPR001375">
    <property type="entry name" value="Peptidase_S9_cat"/>
</dbReference>
<evidence type="ECO:0000256" key="4">
    <source>
        <dbReference type="ARBA" id="ARBA00022670"/>
    </source>
</evidence>
<dbReference type="InterPro" id="IPR002470">
    <property type="entry name" value="Peptidase_S9A"/>
</dbReference>
<dbReference type="PANTHER" id="PTHR42881:SF2">
    <property type="entry name" value="PROLYL ENDOPEPTIDASE"/>
    <property type="match status" value="1"/>
</dbReference>
<dbReference type="GO" id="GO:0004252">
    <property type="term" value="F:serine-type endopeptidase activity"/>
    <property type="evidence" value="ECO:0007669"/>
    <property type="project" value="UniProtKB-EC"/>
</dbReference>
<feature type="chain" id="PRO_5040965139" description="prolyl oligopeptidase" evidence="7">
    <location>
        <begin position="17"/>
        <end position="713"/>
    </location>
</feature>
<evidence type="ECO:0000256" key="2">
    <source>
        <dbReference type="ARBA" id="ARBA00005228"/>
    </source>
</evidence>
<protein>
    <recommendedName>
        <fullName evidence="3">prolyl oligopeptidase</fullName>
        <ecNumber evidence="3">3.4.21.26</ecNumber>
    </recommendedName>
</protein>
<keyword evidence="11" id="KW-1185">Reference proteome</keyword>
<dbReference type="EMBL" id="JAOVZO020000003">
    <property type="protein sequence ID" value="MDC8011601.1"/>
    <property type="molecule type" value="Genomic_DNA"/>
</dbReference>
<dbReference type="SUPFAM" id="SSF53474">
    <property type="entry name" value="alpha/beta-Hydrolases"/>
    <property type="match status" value="1"/>
</dbReference>
<dbReference type="GO" id="GO:0070012">
    <property type="term" value="F:oligopeptidase activity"/>
    <property type="evidence" value="ECO:0007669"/>
    <property type="project" value="TreeGrafter"/>
</dbReference>
<evidence type="ECO:0000313" key="11">
    <source>
        <dbReference type="Proteomes" id="UP001139971"/>
    </source>
</evidence>
<dbReference type="InterPro" id="IPR002471">
    <property type="entry name" value="Pept_S9_AS"/>
</dbReference>
<feature type="domain" description="Peptidase S9A N-terminal" evidence="9">
    <location>
        <begin position="35"/>
        <end position="438"/>
    </location>
</feature>
<dbReference type="FunFam" id="3.40.50.1820:FF:000005">
    <property type="entry name" value="Prolyl endopeptidase"/>
    <property type="match status" value="1"/>
</dbReference>
<keyword evidence="6" id="KW-0720">Serine protease</keyword>
<evidence type="ECO:0000256" key="6">
    <source>
        <dbReference type="ARBA" id="ARBA00022825"/>
    </source>
</evidence>
<evidence type="ECO:0000256" key="3">
    <source>
        <dbReference type="ARBA" id="ARBA00011897"/>
    </source>
</evidence>
<evidence type="ECO:0000256" key="1">
    <source>
        <dbReference type="ARBA" id="ARBA00001070"/>
    </source>
</evidence>
<gene>
    <name evidence="10" type="ORF">OD750_003470</name>
</gene>
<dbReference type="PRINTS" id="PR00862">
    <property type="entry name" value="PROLIGOPTASE"/>
</dbReference>
<comment type="caution">
    <text evidence="10">The sequence shown here is derived from an EMBL/GenBank/DDBJ whole genome shotgun (WGS) entry which is preliminary data.</text>
</comment>
<sequence>MRMLRFAALPVVFALAACQPAVKPDKPAAAALAYPASRTVDQVDTYHGVQVADPYRWLEDIDSADTKAWIEAQNKVTFDYLGQIPGRERIAARLTEIWNFARWGAPFREGKQWFWFKNNGLQNQSVLYVADRPDSDGRVLLDPNTLSADGTVALKSVEFSADGRWMAYGLSSGGSDWEEWHVLDVASGKPTDDVVKWVKFAGVAWSRDGKGFWYGRYAEPAGENALKAKNEFQKLYWHKLGTPQSADVLVHEQRDQPDWMFSPQVTEDGRYLVVSVARSTEDKNLVLYRDLRNPKSKLRELVGEWRNDYGFLGNVGTKFYFRSDDGASNYRVIAIDVARPDRKHWKTIVPESEHLLQSAKLVGGQVVVSTLENAHTAMRRYTLDGKPKGEVALPGLGSASTITGHASDKVGFYLYTSYTEPTSIYQYDFDTDKSTLLHAPTLAFDGSQYETVQVFYRSKDGTRVPMFITRKKGLALDGANPTILYGYGGFNVPMTPQFSASVAGWLDLGGVYAVANLRGGSEYGNAWHEGGMKLNKQNVFDDFIAAAEYLIAEKYTTPQRLAIRGGSNGGLLVGAVELQRPDLFAAAVPAVGVLDMLRFREFTIGKAWESDFGSVLDAAEFKAIHAYSPLHNVKRGVNYPATLITTGDHDDRVFPAHSFKFAAAMQAANPTGKPQLIRIDVRAGHGQGKPTTKQIAETADVYAFILKAFGLAQ</sequence>
<evidence type="ECO:0000259" key="9">
    <source>
        <dbReference type="Pfam" id="PF02897"/>
    </source>
</evidence>
<dbReference type="Proteomes" id="UP001139971">
    <property type="component" value="Unassembled WGS sequence"/>
</dbReference>
<feature type="signal peptide" evidence="7">
    <location>
        <begin position="1"/>
        <end position="16"/>
    </location>
</feature>
<evidence type="ECO:0000256" key="5">
    <source>
        <dbReference type="ARBA" id="ARBA00022801"/>
    </source>
</evidence>
<comment type="similarity">
    <text evidence="2">Belongs to the peptidase S9A family.</text>
</comment>
<dbReference type="PANTHER" id="PTHR42881">
    <property type="entry name" value="PROLYL ENDOPEPTIDASE"/>
    <property type="match status" value="1"/>
</dbReference>
<dbReference type="Gene3D" id="3.40.50.1820">
    <property type="entry name" value="alpha/beta hydrolase"/>
    <property type="match status" value="1"/>
</dbReference>
<dbReference type="FunFam" id="2.130.10.120:FF:000001">
    <property type="entry name" value="Prolyl endopeptidase"/>
    <property type="match status" value="1"/>
</dbReference>
<dbReference type="Pfam" id="PF02897">
    <property type="entry name" value="Peptidase_S9_N"/>
    <property type="match status" value="1"/>
</dbReference>